<protein>
    <submittedName>
        <fullName evidence="1">Exo-alpha-sialidase</fullName>
    </submittedName>
</protein>
<evidence type="ECO:0000313" key="2">
    <source>
        <dbReference type="Proteomes" id="UP000295668"/>
    </source>
</evidence>
<dbReference type="OrthoDB" id="9021327at2"/>
<dbReference type="Proteomes" id="UP000295668">
    <property type="component" value="Unassembled WGS sequence"/>
</dbReference>
<comment type="caution">
    <text evidence="1">The sequence shown here is derived from an EMBL/GenBank/DDBJ whole genome shotgun (WGS) entry which is preliminary data.</text>
</comment>
<gene>
    <name evidence="1" type="ORF">EZJ43_13745</name>
</gene>
<dbReference type="AlphaFoldDB" id="A0A4R5MIT2"/>
<dbReference type="Gene3D" id="2.120.10.10">
    <property type="match status" value="1"/>
</dbReference>
<organism evidence="1 2">
    <name type="scientific">Pedobacter changchengzhani</name>
    <dbReference type="NCBI Taxonomy" id="2529274"/>
    <lineage>
        <taxon>Bacteria</taxon>
        <taxon>Pseudomonadati</taxon>
        <taxon>Bacteroidota</taxon>
        <taxon>Sphingobacteriia</taxon>
        <taxon>Sphingobacteriales</taxon>
        <taxon>Sphingobacteriaceae</taxon>
        <taxon>Pedobacter</taxon>
    </lineage>
</organism>
<proteinExistence type="predicted"/>
<dbReference type="CDD" id="cd15482">
    <property type="entry name" value="Sialidase_non-viral"/>
    <property type="match status" value="1"/>
</dbReference>
<dbReference type="EMBL" id="SJCY01000010">
    <property type="protein sequence ID" value="TDG35422.1"/>
    <property type="molecule type" value="Genomic_DNA"/>
</dbReference>
<name>A0A4R5MIT2_9SPHI</name>
<sequence>MVKKNSSSALKPPGVVIDYSPASSGLYIGSPSLTVLPNGDYVASHDFFGPEGTERQQGITAVFNSKNKGKSWTKIADVKGQFWAKLFMYQNGLYLFGTSKEYGNTVIRKSVDGGVNWTVPTDSSNGLLLAGQYHCAPTPIIEHDGRIWRAMEDAMGPIEGWGKMFGSFMMSAPIGSDLLKASSWEKSNILRFDPTYLNGNFGGWLEGNVVVAPNGKIVNILRTAYDKDGIEKAAITHISNDGKTASFNPDKDFINFPGGGKKFAIHFDAITKLYYTLSNYIPEKNKAAYIGNTRNVLALCTSKDLTTWEVKSIILEHADKEKHGFQYVDWQFDGQDIIAVSRTAYDDAEGGAHNFHDANYLTFHRIKNFRTLNL</sequence>
<dbReference type="SUPFAM" id="SSF50939">
    <property type="entry name" value="Sialidases"/>
    <property type="match status" value="1"/>
</dbReference>
<keyword evidence="2" id="KW-1185">Reference proteome</keyword>
<dbReference type="InterPro" id="IPR036278">
    <property type="entry name" value="Sialidase_sf"/>
</dbReference>
<reference evidence="1 2" key="1">
    <citation type="submission" date="2019-02" db="EMBL/GenBank/DDBJ databases">
        <title>Pedobacter sp. nov., a novel speices isolated from soil of pinguins habitat in Antarcitica.</title>
        <authorList>
            <person name="He R.-H."/>
        </authorList>
    </citation>
    <scope>NUCLEOTIDE SEQUENCE [LARGE SCALE GENOMIC DNA]</scope>
    <source>
        <strain evidence="1 2">E01020</strain>
    </source>
</reference>
<evidence type="ECO:0000313" key="1">
    <source>
        <dbReference type="EMBL" id="TDG35422.1"/>
    </source>
</evidence>
<accession>A0A4R5MIT2</accession>